<dbReference type="GO" id="GO:0006231">
    <property type="term" value="P:dTMP biosynthetic process"/>
    <property type="evidence" value="ECO:0000318"/>
    <property type="project" value="GO_Central"/>
</dbReference>
<dbReference type="Pfam" id="PF00303">
    <property type="entry name" value="Thymidylat_synt"/>
    <property type="match status" value="1"/>
</dbReference>
<proteinExistence type="inferred from homology"/>
<comment type="catalytic activity">
    <reaction evidence="8">
        <text>dUMP + (6R)-5,10-methylene-5,6,7,8-tetrahydrofolate = 7,8-dihydrofolate + dTMP</text>
        <dbReference type="Rhea" id="RHEA:12104"/>
        <dbReference type="ChEBI" id="CHEBI:15636"/>
        <dbReference type="ChEBI" id="CHEBI:57451"/>
        <dbReference type="ChEBI" id="CHEBI:63528"/>
        <dbReference type="ChEBI" id="CHEBI:246422"/>
        <dbReference type="EC" id="2.1.1.45"/>
    </reaction>
</comment>
<dbReference type="InterPro" id="IPR023451">
    <property type="entry name" value="Thymidate_synth/dCMP_Mease_dom"/>
</dbReference>
<dbReference type="PROSITE" id="PS00091">
    <property type="entry name" value="THYMIDYLATE_SYNTHASE"/>
    <property type="match status" value="1"/>
</dbReference>
<dbReference type="HAMAP" id="MF_00008">
    <property type="entry name" value="Thymidy_synth_bact"/>
    <property type="match status" value="1"/>
</dbReference>
<comment type="pathway">
    <text evidence="1">Pyrimidine metabolism; dTTP biosynthesis.</text>
</comment>
<evidence type="ECO:0000256" key="7">
    <source>
        <dbReference type="ARBA" id="ARBA00022727"/>
    </source>
</evidence>
<evidence type="ECO:0000256" key="6">
    <source>
        <dbReference type="ARBA" id="ARBA00022679"/>
    </source>
</evidence>
<dbReference type="Pfam" id="PF00566">
    <property type="entry name" value="RabGAP-TBC"/>
    <property type="match status" value="1"/>
</dbReference>
<organism evidence="10 11">
    <name type="scientific">Pristionchus pacificus</name>
    <name type="common">Parasitic nematode worm</name>
    <dbReference type="NCBI Taxonomy" id="54126"/>
    <lineage>
        <taxon>Eukaryota</taxon>
        <taxon>Metazoa</taxon>
        <taxon>Ecdysozoa</taxon>
        <taxon>Nematoda</taxon>
        <taxon>Chromadorea</taxon>
        <taxon>Rhabditida</taxon>
        <taxon>Rhabditina</taxon>
        <taxon>Diplogasteromorpha</taxon>
        <taxon>Diplogasteroidea</taxon>
        <taxon>Neodiplogasteridae</taxon>
        <taxon>Pristionchus</taxon>
    </lineage>
</organism>
<name>A0A2A6B4T4_PRIPA</name>
<protein>
    <recommendedName>
        <fullName evidence="4">Thymidylate synthase</fullName>
        <ecNumber evidence="3">2.1.1.45</ecNumber>
    </recommendedName>
</protein>
<dbReference type="EC" id="2.1.1.45" evidence="3"/>
<dbReference type="CDD" id="cd22860">
    <property type="entry name" value="PDRG1"/>
    <property type="match status" value="1"/>
</dbReference>
<keyword evidence="5" id="KW-0489">Methyltransferase</keyword>
<dbReference type="InterPro" id="IPR045097">
    <property type="entry name" value="Thymidate_synth/dCMP_Mease"/>
</dbReference>
<evidence type="ECO:0000256" key="5">
    <source>
        <dbReference type="ARBA" id="ARBA00022603"/>
    </source>
</evidence>
<dbReference type="GO" id="GO:0004799">
    <property type="term" value="F:thymidylate synthase activity"/>
    <property type="evidence" value="ECO:0000318"/>
    <property type="project" value="GO_Central"/>
</dbReference>
<dbReference type="GO" id="GO:0032259">
    <property type="term" value="P:methylation"/>
    <property type="evidence" value="ECO:0007669"/>
    <property type="project" value="UniProtKB-KW"/>
</dbReference>
<evidence type="ECO:0000313" key="10">
    <source>
        <dbReference type="EnsemblMetazoa" id="PPA08433.1"/>
    </source>
</evidence>
<keyword evidence="7" id="KW-0545">Nucleotide biosynthesis</keyword>
<dbReference type="AlphaFoldDB" id="A0A2A6B4T4"/>
<dbReference type="PROSITE" id="PS50086">
    <property type="entry name" value="TBC_RABGAP"/>
    <property type="match status" value="1"/>
</dbReference>
<dbReference type="InterPro" id="IPR000398">
    <property type="entry name" value="Thymidylate_synthase"/>
</dbReference>
<reference evidence="10" key="2">
    <citation type="submission" date="2022-06" db="UniProtKB">
        <authorList>
            <consortium name="EnsemblMetazoa"/>
        </authorList>
    </citation>
    <scope>IDENTIFICATION</scope>
    <source>
        <strain evidence="10">PS312</strain>
    </source>
</reference>
<dbReference type="Pfam" id="PF07534">
    <property type="entry name" value="TLD"/>
    <property type="match status" value="1"/>
</dbReference>
<dbReference type="SUPFAM" id="SSF55831">
    <property type="entry name" value="Thymidylate synthase/dCMP hydroxymethylase"/>
    <property type="match status" value="1"/>
</dbReference>
<evidence type="ECO:0000256" key="2">
    <source>
        <dbReference type="ARBA" id="ARBA00009972"/>
    </source>
</evidence>
<dbReference type="Gene3D" id="1.10.472.80">
    <property type="entry name" value="Ypt/Rab-GAP domain of gyp1p, domain 3"/>
    <property type="match status" value="1"/>
</dbReference>
<feature type="region of interest" description="Disordered" evidence="9">
    <location>
        <begin position="583"/>
        <end position="641"/>
    </location>
</feature>
<evidence type="ECO:0000256" key="1">
    <source>
        <dbReference type="ARBA" id="ARBA00004992"/>
    </source>
</evidence>
<evidence type="ECO:0000256" key="8">
    <source>
        <dbReference type="ARBA" id="ARBA00047344"/>
    </source>
</evidence>
<dbReference type="EnsemblMetazoa" id="PPA08433.1">
    <property type="protein sequence ID" value="PPA08433.1"/>
    <property type="gene ID" value="WBGene00097987"/>
</dbReference>
<evidence type="ECO:0000256" key="3">
    <source>
        <dbReference type="ARBA" id="ARBA00011947"/>
    </source>
</evidence>
<evidence type="ECO:0000313" key="11">
    <source>
        <dbReference type="Proteomes" id="UP000005239"/>
    </source>
</evidence>
<reference evidence="11" key="1">
    <citation type="journal article" date="2008" name="Nat. Genet.">
        <title>The Pristionchus pacificus genome provides a unique perspective on nematode lifestyle and parasitism.</title>
        <authorList>
            <person name="Dieterich C."/>
            <person name="Clifton S.W."/>
            <person name="Schuster L.N."/>
            <person name="Chinwalla A."/>
            <person name="Delehaunty K."/>
            <person name="Dinkelacker I."/>
            <person name="Fulton L."/>
            <person name="Fulton R."/>
            <person name="Godfrey J."/>
            <person name="Minx P."/>
            <person name="Mitreva M."/>
            <person name="Roeseler W."/>
            <person name="Tian H."/>
            <person name="Witte H."/>
            <person name="Yang S.P."/>
            <person name="Wilson R.K."/>
            <person name="Sommer R.J."/>
        </authorList>
    </citation>
    <scope>NUCLEOTIDE SEQUENCE [LARGE SCALE GENOMIC DNA]</scope>
    <source>
        <strain evidence="11">PS312</strain>
    </source>
</reference>
<gene>
    <name evidence="10" type="primary">WBGene00097987</name>
</gene>
<dbReference type="GO" id="GO:0006235">
    <property type="term" value="P:dTTP biosynthetic process"/>
    <property type="evidence" value="ECO:0007669"/>
    <property type="project" value="UniProtKB-UniPathway"/>
</dbReference>
<sequence>MKNPSLHFACSLVTLTGERQYEMRRRIRHSDNPNSIPLLTSSYTNALPVYLNHHPNDTMSIANEPQPKNVDEEKYLQQIGEILKNGVVRTDRTGTGTISIFGMQARYSLRDNTLPLLTTKRVFWKAVMEELLWFISGCTDGKVLADKGVHIWDANGSRDFLDNLGFKERREGDLGPVYGFQWRHFGAKYEGPDADYTGKGKDQLAEVIKMVKEDPDSRRIMMSAWNAADLDAMVLPPCHTFSQFYVQNGELSCQLYQRSGDMGLGVPFNIASYALLTHMIAHVTGLKAAELVHTLGDAHIYSNHVEPLKIQLERTPYAFPKLILDESIKSIDDFRSEHIRIEGYRCHPTIKMDMAENGVLMEKQLESIGPKQCSFLLVVSEKECQCLLESGQFEKGENMTDRVKEEEKEKIRVVSVDGSISERSTLHKWKEWRRNIDWNQMSRTSEPSTSYDPLAQVSLLSDLHAVAGHHFGQRELLKQLDERRQRMREAERELKKDRAPRTTWMTFGHNSTFIALPTQTALKITAADRKSIDTTIDEVREEVKKSADALLKMEGRADMEKRGFNLKDIRSMEVDDRFDFESVDENTDGEEDPLDTLGPSTILPFKRGGRMASTWRDDDEEGPPSIAGERNGDSPFRRGLRSSSSFTRVSALIRRSLRLPSRRSVATFDSEKEQQLLDEEGGPRFTEWTDLRLLTLRLRMPPSLSPAYASSRRFSSTSFISLDRRFSTDSVDSGVFFSGGDEFVDEDDAFSSADWRFLNDDDVSKELIEELKRWGYPSVSVKQIVRKANWPARHEVRKELWRELCKDKSYDASITVFNDEMSTQILNEARQRSPSFLSQEGAVVNNFSLTEDGTVRLIRMLAMIEQLRPDISCAPIMYPLCALFMHYMDDQDAYACAQYLSRRGQERDPPVHLLMTQTQWDATPHVLLQLIKKHKPNAYALLKKKCGTSDDEVLVETMVEWKQWVFQYLPLSHIVRIVDCFLVEGHKFLLRAAIANVYMWSKVNKSKAGPAEGRTEAERVAATKHELAQCAATCQVSTETFIEMAVLIKNLKSATIARLQTTFEKKVRVSKQQDKGRKQSSNVYCFTSPFESSVISNVIATKIMSKFPSRLQLVTPELLFKLSQDGASFTHLWSKVDESDQTLIIIRTAKGEVFGAYCSSSWAERNDRRERTKSKYFGTGESFVFKVTGRDNNQQVEIFGWVGNNNNEPGEHVPQMFMTAGDRLIVIGSGDGDAIRISEELTRGISSRCSTFNSPPLVEERGFEINEMEVFGVASGT</sequence>
<dbReference type="CDD" id="cd00351">
    <property type="entry name" value="TS_Pyrimidine_HMase"/>
    <property type="match status" value="1"/>
</dbReference>
<dbReference type="InterPro" id="IPR036926">
    <property type="entry name" value="Thymidate_synth/dCMP_Mease_sf"/>
</dbReference>
<accession>A0A2A6B4T4</accession>
<dbReference type="Proteomes" id="UP000005239">
    <property type="component" value="Unassembled WGS sequence"/>
</dbReference>
<dbReference type="Gene3D" id="3.30.572.10">
    <property type="entry name" value="Thymidylate synthase/dCMP hydroxymethylase domain"/>
    <property type="match status" value="1"/>
</dbReference>
<keyword evidence="6" id="KW-0808">Transferase</keyword>
<dbReference type="GO" id="GO:0005739">
    <property type="term" value="C:mitochondrion"/>
    <property type="evidence" value="ECO:0000318"/>
    <property type="project" value="GO_Central"/>
</dbReference>
<dbReference type="SMART" id="SM00164">
    <property type="entry name" value="TBC"/>
    <property type="match status" value="1"/>
</dbReference>
<keyword evidence="11" id="KW-1185">Reference proteome</keyword>
<comment type="similarity">
    <text evidence="2">Belongs to the thymidylate synthase family.</text>
</comment>
<feature type="compositionally biased region" description="Acidic residues" evidence="9">
    <location>
        <begin position="583"/>
        <end position="594"/>
    </location>
</feature>
<dbReference type="PROSITE" id="PS51886">
    <property type="entry name" value="TLDC"/>
    <property type="match status" value="1"/>
</dbReference>
<dbReference type="InterPro" id="IPR006571">
    <property type="entry name" value="TLDc_dom"/>
</dbReference>
<dbReference type="InterPro" id="IPR020940">
    <property type="entry name" value="Thymidylate_synthase_AS"/>
</dbReference>
<dbReference type="InterPro" id="IPR000195">
    <property type="entry name" value="Rab-GAP-TBC_dom"/>
</dbReference>
<dbReference type="NCBIfam" id="TIGR03284">
    <property type="entry name" value="thym_sym"/>
    <property type="match status" value="1"/>
</dbReference>
<dbReference type="PRINTS" id="PR00108">
    <property type="entry name" value="THYMDSNTHASE"/>
</dbReference>
<accession>A0A8R1YAX0</accession>
<dbReference type="SMART" id="SM00584">
    <property type="entry name" value="TLDc"/>
    <property type="match status" value="1"/>
</dbReference>
<dbReference type="GO" id="GO:0005829">
    <property type="term" value="C:cytosol"/>
    <property type="evidence" value="ECO:0000318"/>
    <property type="project" value="GO_Central"/>
</dbReference>
<dbReference type="NCBIfam" id="NF002497">
    <property type="entry name" value="PRK01827.1-3"/>
    <property type="match status" value="1"/>
</dbReference>
<dbReference type="PANTHER" id="PTHR11548">
    <property type="entry name" value="THYMIDYLATE SYNTHASE 1"/>
    <property type="match status" value="1"/>
</dbReference>
<dbReference type="PANTHER" id="PTHR11548:SF2">
    <property type="entry name" value="THYMIDYLATE SYNTHASE"/>
    <property type="match status" value="1"/>
</dbReference>
<evidence type="ECO:0000256" key="4">
    <source>
        <dbReference type="ARBA" id="ARBA00015931"/>
    </source>
</evidence>
<dbReference type="FunFam" id="3.30.572.10:FF:000002">
    <property type="entry name" value="Possible thymidylate synthase"/>
    <property type="match status" value="1"/>
</dbReference>
<evidence type="ECO:0000256" key="9">
    <source>
        <dbReference type="SAM" id="MobiDB-lite"/>
    </source>
</evidence>